<dbReference type="STRING" id="771870.F7VTM6"/>
<evidence type="ECO:0000256" key="1">
    <source>
        <dbReference type="ARBA" id="ARBA00022737"/>
    </source>
</evidence>
<dbReference type="PANTHER" id="PTHR12760">
    <property type="entry name" value="TETRATRICOPEPTIDE REPEAT PROTEIN"/>
    <property type="match status" value="1"/>
</dbReference>
<evidence type="ECO:0000256" key="4">
    <source>
        <dbReference type="RuleBase" id="RU367091"/>
    </source>
</evidence>
<keyword evidence="7" id="KW-1185">Reference proteome</keyword>
<evidence type="ECO:0000259" key="5">
    <source>
        <dbReference type="Pfam" id="PF22890"/>
    </source>
</evidence>
<comment type="similarity">
    <text evidence="4">Belongs to the EMC2 family.</text>
</comment>
<dbReference type="Pfam" id="PF22890">
    <property type="entry name" value="TPR_EMC2"/>
    <property type="match status" value="1"/>
</dbReference>
<dbReference type="KEGG" id="smp:10804807"/>
<dbReference type="VEuPathDB" id="FungiDB:SMAC_08351"/>
<dbReference type="FunFam" id="1.25.40.10:FF:001208">
    <property type="entry name" value="Tetratricopeptide repeat domain-containing protein"/>
    <property type="match status" value="1"/>
</dbReference>
<dbReference type="PROSITE" id="PS50005">
    <property type="entry name" value="TPR"/>
    <property type="match status" value="1"/>
</dbReference>
<dbReference type="eggNOG" id="KOG3060">
    <property type="taxonomic scope" value="Eukaryota"/>
</dbReference>
<comment type="subcellular location">
    <subcellularLocation>
        <location evidence="4">Endoplasmic reticulum membrane</location>
        <topology evidence="4">Peripheral membrane protein</topology>
        <orientation evidence="4">Cytoplasmic side</orientation>
    </subcellularLocation>
</comment>
<comment type="subunit">
    <text evidence="4">Component of the ER membrane protein complex (EMC).</text>
</comment>
<evidence type="ECO:0000256" key="3">
    <source>
        <dbReference type="PROSITE-ProRule" id="PRU00339"/>
    </source>
</evidence>
<dbReference type="AlphaFoldDB" id="F7VTM6"/>
<dbReference type="EMBL" id="CABT02000007">
    <property type="protein sequence ID" value="CCC08864.1"/>
    <property type="molecule type" value="Genomic_DNA"/>
</dbReference>
<comment type="function">
    <text evidence="4">Part of the endoplasmic reticulum membrane protein complex (EMC) that enables the energy-independent insertion into endoplasmic reticulum membranes of newly synthesized membrane proteins.</text>
</comment>
<dbReference type="HOGENOM" id="CLU_052388_0_0_1"/>
<dbReference type="Gene3D" id="1.25.40.10">
    <property type="entry name" value="Tetratricopeptide repeat domain"/>
    <property type="match status" value="1"/>
</dbReference>
<dbReference type="SUPFAM" id="SSF48452">
    <property type="entry name" value="TPR-like"/>
    <property type="match status" value="1"/>
</dbReference>
<dbReference type="InterPro" id="IPR039856">
    <property type="entry name" value="EMC2-like"/>
</dbReference>
<dbReference type="InterPro" id="IPR055217">
    <property type="entry name" value="TPR_EMC2"/>
</dbReference>
<reference evidence="6 7" key="1">
    <citation type="journal article" date="2010" name="PLoS Genet.">
        <title>De novo assembly of a 40 Mb eukaryotic genome from short sequence reads: Sordaria macrospora, a model organism for fungal morphogenesis.</title>
        <authorList>
            <person name="Nowrousian M."/>
            <person name="Stajich J."/>
            <person name="Chu M."/>
            <person name="Engh I."/>
            <person name="Espagne E."/>
            <person name="Halliday K."/>
            <person name="Kamerewerd J."/>
            <person name="Kempken F."/>
            <person name="Knab B."/>
            <person name="Kuo H.C."/>
            <person name="Osiewacz H.D."/>
            <person name="Poeggeler S."/>
            <person name="Read N."/>
            <person name="Seiler S."/>
            <person name="Smith K."/>
            <person name="Zickler D."/>
            <person name="Kueck U."/>
            <person name="Freitag M."/>
        </authorList>
    </citation>
    <scope>NUCLEOTIDE SEQUENCE [LARGE SCALE GENOMIC DNA]</scope>
    <source>
        <strain evidence="7">ATCC MYA-333 / DSM 997 / K(L3346) / K-hell</strain>
        <tissue evidence="6">Mycelium</tissue>
    </source>
</reference>
<organism evidence="6 7">
    <name type="scientific">Sordaria macrospora (strain ATCC MYA-333 / DSM 997 / K(L3346) / K-hell)</name>
    <dbReference type="NCBI Taxonomy" id="771870"/>
    <lineage>
        <taxon>Eukaryota</taxon>
        <taxon>Fungi</taxon>
        <taxon>Dikarya</taxon>
        <taxon>Ascomycota</taxon>
        <taxon>Pezizomycotina</taxon>
        <taxon>Sordariomycetes</taxon>
        <taxon>Sordariomycetidae</taxon>
        <taxon>Sordariales</taxon>
        <taxon>Sordariaceae</taxon>
        <taxon>Sordaria</taxon>
    </lineage>
</organism>
<evidence type="ECO:0000256" key="2">
    <source>
        <dbReference type="ARBA" id="ARBA00022803"/>
    </source>
</evidence>
<evidence type="ECO:0000313" key="7">
    <source>
        <dbReference type="Proteomes" id="UP000001881"/>
    </source>
</evidence>
<dbReference type="InterPro" id="IPR011990">
    <property type="entry name" value="TPR-like_helical_dom_sf"/>
</dbReference>
<gene>
    <name evidence="6" type="ORF">SMAC_08351</name>
</gene>
<dbReference type="OrthoDB" id="124397at2759"/>
<proteinExistence type="inferred from homology"/>
<dbReference type="InterPro" id="IPR019734">
    <property type="entry name" value="TPR_rpt"/>
</dbReference>
<dbReference type="GeneID" id="10804807"/>
<sequence length="329" mass="36428">MWCRRTRVECCLCASRLDAVGFTCHRNTVAGSSFGVQFWKTGSQVPSVAPFPVVVVLSHVTGGIDLCLPALGGVKLVELKDGSYKARFGADNERVMTLRGLMSEAQAQGNGELEAILKQYDAILEGNSTNIPITKRRIALLRSMGRVSDAASALVQLLDFSPTDAEAWSELSDLYFTQGLYSQAIYALEEVLLLTPNAWNIHARLGELQYMAATTSGNGGGSHGKYLAEALKRFARSIELCDDYLRGYYGLKLVTTRLLKEQTKQAKQTHDGEFTLPDFKKIERLDELATAKLSEIVRHSTLKDRGWRGYDEREVAVARELLSQNGIER</sequence>
<keyword evidence="2 3" id="KW-0802">TPR repeat</keyword>
<keyword evidence="1" id="KW-0677">Repeat</keyword>
<dbReference type="GO" id="GO:0072546">
    <property type="term" value="C:EMC complex"/>
    <property type="evidence" value="ECO:0007669"/>
    <property type="project" value="UniProtKB-UniRule"/>
</dbReference>
<dbReference type="FunCoup" id="F7VTM6">
    <property type="interactions" value="161"/>
</dbReference>
<protein>
    <recommendedName>
        <fullName evidence="4">ER membrane protein complex subunit 2</fullName>
    </recommendedName>
</protein>
<accession>F7VTM6</accession>
<feature type="repeat" description="TPR" evidence="3">
    <location>
        <begin position="165"/>
        <end position="198"/>
    </location>
</feature>
<feature type="domain" description="EMC2 TPR-like" evidence="5">
    <location>
        <begin position="109"/>
        <end position="209"/>
    </location>
</feature>
<keyword evidence="4" id="KW-0472">Membrane</keyword>
<name>F7VTM6_SORMK</name>
<keyword evidence="4" id="KW-0256">Endoplasmic reticulum</keyword>
<dbReference type="InParanoid" id="F7VTM6"/>
<evidence type="ECO:0000313" key="6">
    <source>
        <dbReference type="EMBL" id="CCC08864.1"/>
    </source>
</evidence>
<dbReference type="Proteomes" id="UP000001881">
    <property type="component" value="Unassembled WGS sequence"/>
</dbReference>
<comment type="caution">
    <text evidence="6">The sequence shown here is derived from an EMBL/GenBank/DDBJ whole genome shotgun (WGS) entry which is preliminary data.</text>
</comment>